<feature type="domain" description="Asn/Gln amidotransferase" evidence="6">
    <location>
        <begin position="388"/>
        <end position="521"/>
    </location>
</feature>
<keyword evidence="5" id="KW-0496">Mitochondrion</keyword>
<evidence type="ECO:0000259" key="6">
    <source>
        <dbReference type="SMART" id="SM00845"/>
    </source>
</evidence>
<keyword evidence="3 5" id="KW-0067">ATP-binding</keyword>
<sequence>MLFYKRNILSFCIRCILKDKKQLYKSKSSAIHVENQSDWEAVIGLEIHAQINSKTKLFSNSICDSEAPANTLVSPFDMAAPGTMPVFKVLNRRCAEAAVLTGLALNCSISRCSTFDRKHYFYPDMPAGYQITQYFQPIAKDGYVEFYVKNHDKESNELYRKRVNILRLQLEQDSGKLFSNEANDCIYVDLNRCGIGLMEIVTDCTLKNGAEAAALVKELQIMMKALDTCRGRMERGEFRVDVNVSVRKCGEKSLRVRTELKNLISFHFISKAIDVEIARQIELYEQGGEVINETRSYDNRAGKTIPMRDKEVHQDYRYMPEPNLPPLLVISNEEEDESQISQENFVNIDKLKSALLLLPNILRDKWIEIDKLPLSLACFIYDEAALRSYYTECVDVRRLDPIKVANILKNDLQLALKTKRMDIKRCKIPVQMMSSLVIDMLLNEDQRSPGQIVQDLQLTNIDDDQEIVKVCEEVLKNETEAVMKFKSGKSKILSRFLRLASVQLRHRTSPEKLENIFLQLLNTNRPKDENKTSHLNLCSNVDIHAPGNGINRFVKANFILPTSYDCVVFA</sequence>
<dbReference type="PANTHER" id="PTHR11659:SF0">
    <property type="entry name" value="GLUTAMYL-TRNA(GLN) AMIDOTRANSFERASE SUBUNIT B, MITOCHONDRIAL"/>
    <property type="match status" value="1"/>
</dbReference>
<name>A0A0V0SKR2_9BILA</name>
<dbReference type="SUPFAM" id="SSF55931">
    <property type="entry name" value="Glutamine synthetase/guanido kinase"/>
    <property type="match status" value="1"/>
</dbReference>
<dbReference type="GO" id="GO:0070681">
    <property type="term" value="P:glutaminyl-tRNAGln biosynthesis via transamidation"/>
    <property type="evidence" value="ECO:0007669"/>
    <property type="project" value="UniProtKB-UniRule"/>
</dbReference>
<comment type="similarity">
    <text evidence="5">Belongs to the GatB/GatE family. GatB subfamily.</text>
</comment>
<comment type="function">
    <text evidence="5">Allows the formation of correctly charged Gln-tRNA(Gln) through the transamidation of misacylated Glu-tRNA(Gln) in the mitochondria. The reaction takes place in the presence of glutamine and ATP through an activated gamma-phospho-Glu-tRNA(Gln).</text>
</comment>
<dbReference type="Pfam" id="PF02934">
    <property type="entry name" value="GatB_N"/>
    <property type="match status" value="1"/>
</dbReference>
<gene>
    <name evidence="7" type="primary">pet112</name>
    <name evidence="7" type="ORF">T07_12736</name>
</gene>
<evidence type="ECO:0000256" key="5">
    <source>
        <dbReference type="HAMAP-Rule" id="MF_03147"/>
    </source>
</evidence>
<dbReference type="InterPro" id="IPR017959">
    <property type="entry name" value="Asn/Gln-tRNA_amidoTrfase_suB/E"/>
</dbReference>
<dbReference type="GO" id="GO:0005524">
    <property type="term" value="F:ATP binding"/>
    <property type="evidence" value="ECO:0007669"/>
    <property type="project" value="UniProtKB-KW"/>
</dbReference>
<dbReference type="EC" id="6.3.5.-" evidence="5"/>
<keyword evidence="7" id="KW-0808">Transferase</keyword>
<evidence type="ECO:0000256" key="1">
    <source>
        <dbReference type="ARBA" id="ARBA00022598"/>
    </source>
</evidence>
<comment type="catalytic activity">
    <reaction evidence="5">
        <text>L-glutamyl-tRNA(Gln) + L-glutamine + ATP + H2O = L-glutaminyl-tRNA(Gln) + L-glutamate + ADP + phosphate + H(+)</text>
        <dbReference type="Rhea" id="RHEA:17521"/>
        <dbReference type="Rhea" id="RHEA-COMP:9681"/>
        <dbReference type="Rhea" id="RHEA-COMP:9684"/>
        <dbReference type="ChEBI" id="CHEBI:15377"/>
        <dbReference type="ChEBI" id="CHEBI:15378"/>
        <dbReference type="ChEBI" id="CHEBI:29985"/>
        <dbReference type="ChEBI" id="CHEBI:30616"/>
        <dbReference type="ChEBI" id="CHEBI:43474"/>
        <dbReference type="ChEBI" id="CHEBI:58359"/>
        <dbReference type="ChEBI" id="CHEBI:78520"/>
        <dbReference type="ChEBI" id="CHEBI:78521"/>
        <dbReference type="ChEBI" id="CHEBI:456216"/>
    </reaction>
</comment>
<dbReference type="InterPro" id="IPR023168">
    <property type="entry name" value="GatB_Yqey_C_2"/>
</dbReference>
<dbReference type="HAMAP" id="MF_00121">
    <property type="entry name" value="GatB"/>
    <property type="match status" value="1"/>
</dbReference>
<dbReference type="InterPro" id="IPR004413">
    <property type="entry name" value="GatB"/>
</dbReference>
<dbReference type="InterPro" id="IPR014746">
    <property type="entry name" value="Gln_synth/guanido_kin_cat_dom"/>
</dbReference>
<evidence type="ECO:0000313" key="7">
    <source>
        <dbReference type="EMBL" id="KRX27254.1"/>
    </source>
</evidence>
<dbReference type="AlphaFoldDB" id="A0A0V0SKR2"/>
<dbReference type="GO" id="GO:0030956">
    <property type="term" value="C:glutamyl-tRNA(Gln) amidotransferase complex"/>
    <property type="evidence" value="ECO:0007669"/>
    <property type="project" value="UniProtKB-UniRule"/>
</dbReference>
<dbReference type="PANTHER" id="PTHR11659">
    <property type="entry name" value="GLUTAMYL-TRNA GLN AMIDOTRANSFERASE SUBUNIT B MITOCHONDRIAL AND PROKARYOTIC PET112-RELATED"/>
    <property type="match status" value="1"/>
</dbReference>
<dbReference type="NCBIfam" id="TIGR00133">
    <property type="entry name" value="gatB"/>
    <property type="match status" value="1"/>
</dbReference>
<keyword evidence="4 5" id="KW-0648">Protein biosynthesis</keyword>
<reference evidence="7 8" key="1">
    <citation type="submission" date="2015-01" db="EMBL/GenBank/DDBJ databases">
        <title>Evolution of Trichinella species and genotypes.</title>
        <authorList>
            <person name="Korhonen P.K."/>
            <person name="Edoardo P."/>
            <person name="Giuseppe L.R."/>
            <person name="Gasser R.B."/>
        </authorList>
    </citation>
    <scope>NUCLEOTIDE SEQUENCE [LARGE SCALE GENOMIC DNA]</scope>
    <source>
        <strain evidence="7">ISS37</strain>
    </source>
</reference>
<dbReference type="InterPro" id="IPR006075">
    <property type="entry name" value="Asn/Gln-tRNA_Trfase_suB/E_cat"/>
</dbReference>
<dbReference type="Gene3D" id="1.10.10.410">
    <property type="match status" value="1"/>
</dbReference>
<evidence type="ECO:0000256" key="3">
    <source>
        <dbReference type="ARBA" id="ARBA00022840"/>
    </source>
</evidence>
<organism evidence="7 8">
    <name type="scientific">Trichinella nelsoni</name>
    <dbReference type="NCBI Taxonomy" id="6336"/>
    <lineage>
        <taxon>Eukaryota</taxon>
        <taxon>Metazoa</taxon>
        <taxon>Ecdysozoa</taxon>
        <taxon>Nematoda</taxon>
        <taxon>Enoplea</taxon>
        <taxon>Dorylaimia</taxon>
        <taxon>Trichinellida</taxon>
        <taxon>Trichinellidae</taxon>
        <taxon>Trichinella</taxon>
    </lineage>
</organism>
<dbReference type="EMBL" id="JYDL01000004">
    <property type="protein sequence ID" value="KRX27254.1"/>
    <property type="molecule type" value="Genomic_DNA"/>
</dbReference>
<keyword evidence="1 5" id="KW-0436">Ligase</keyword>
<dbReference type="Proteomes" id="UP000054630">
    <property type="component" value="Unassembled WGS sequence"/>
</dbReference>
<comment type="subunit">
    <text evidence="5">Subunit of the heterotrimeric GatCAB amidotransferase (AdT) complex, composed of A, B and C subunits.</text>
</comment>
<accession>A0A0V0SKR2</accession>
<evidence type="ECO:0000313" key="8">
    <source>
        <dbReference type="Proteomes" id="UP000054630"/>
    </source>
</evidence>
<dbReference type="STRING" id="6336.A0A0V0SKR2"/>
<evidence type="ECO:0000256" key="2">
    <source>
        <dbReference type="ARBA" id="ARBA00022741"/>
    </source>
</evidence>
<evidence type="ECO:0000256" key="4">
    <source>
        <dbReference type="ARBA" id="ARBA00022917"/>
    </source>
</evidence>
<dbReference type="GO" id="GO:0032543">
    <property type="term" value="P:mitochondrial translation"/>
    <property type="evidence" value="ECO:0007669"/>
    <property type="project" value="UniProtKB-UniRule"/>
</dbReference>
<dbReference type="SMART" id="SM00845">
    <property type="entry name" value="GatB_Yqey"/>
    <property type="match status" value="1"/>
</dbReference>
<comment type="caution">
    <text evidence="7">The sequence shown here is derived from an EMBL/GenBank/DDBJ whole genome shotgun (WGS) entry which is preliminary data.</text>
</comment>
<dbReference type="GO" id="GO:0005739">
    <property type="term" value="C:mitochondrion"/>
    <property type="evidence" value="ECO:0007669"/>
    <property type="project" value="UniProtKB-SubCell"/>
</dbReference>
<dbReference type="NCBIfam" id="NF004012">
    <property type="entry name" value="PRK05477.1-2"/>
    <property type="match status" value="1"/>
</dbReference>
<keyword evidence="2 5" id="KW-0547">Nucleotide-binding</keyword>
<comment type="subcellular location">
    <subcellularLocation>
        <location evidence="5">Mitochondrion</location>
    </subcellularLocation>
</comment>
<dbReference type="Pfam" id="PF02637">
    <property type="entry name" value="GatB_Yqey"/>
    <property type="match status" value="1"/>
</dbReference>
<dbReference type="OrthoDB" id="1722066at2759"/>
<keyword evidence="8" id="KW-1185">Reference proteome</keyword>
<dbReference type="InterPro" id="IPR018027">
    <property type="entry name" value="Asn/Gln_amidotransferase"/>
</dbReference>
<dbReference type="GO" id="GO:0016740">
    <property type="term" value="F:transferase activity"/>
    <property type="evidence" value="ECO:0007669"/>
    <property type="project" value="UniProtKB-KW"/>
</dbReference>
<proteinExistence type="inferred from homology"/>
<protein>
    <recommendedName>
        <fullName evidence="5">Glutamyl-tRNA(Gln) amidotransferase subunit B, mitochondrial</fullName>
        <shortName evidence="5">Glu-AdT subunit B</shortName>
        <ecNumber evidence="5">6.3.5.-</ecNumber>
    </recommendedName>
</protein>
<dbReference type="GO" id="GO:0050567">
    <property type="term" value="F:glutaminyl-tRNA synthase (glutamine-hydrolyzing) activity"/>
    <property type="evidence" value="ECO:0007669"/>
    <property type="project" value="UniProtKB-UniRule"/>
</dbReference>